<dbReference type="PANTHER" id="PTHR37822:SF2">
    <property type="entry name" value="SPORE PHOTOPRODUCT LYASE"/>
    <property type="match status" value="1"/>
</dbReference>
<dbReference type="Proteomes" id="UP000031184">
    <property type="component" value="Unassembled WGS sequence"/>
</dbReference>
<dbReference type="GO" id="GO:0009116">
    <property type="term" value="P:nucleoside metabolic process"/>
    <property type="evidence" value="ECO:0007669"/>
    <property type="project" value="InterPro"/>
</dbReference>
<comment type="caution">
    <text evidence="1">The sequence shown here is derived from an EMBL/GenBank/DDBJ whole genome shotgun (WGS) entry which is preliminary data.</text>
</comment>
<dbReference type="GO" id="GO:1904047">
    <property type="term" value="F:S-adenosyl-L-methionine binding"/>
    <property type="evidence" value="ECO:0007669"/>
    <property type="project" value="TreeGrafter"/>
</dbReference>
<dbReference type="InterPro" id="IPR035994">
    <property type="entry name" value="Nucleoside_phosphorylase_sf"/>
</dbReference>
<name>A0A0B4EN30_9FUSO</name>
<dbReference type="PATRIC" id="fig|1226633.4.peg.2284"/>
<protein>
    <recommendedName>
        <fullName evidence="3">Nucleoside phosphorylase domain-containing protein</fullName>
    </recommendedName>
</protein>
<sequence>MKRIKNGGKTMVYLFFALYAEAKPFLEKWKCKKQNQYTKYQVFEAEDVCCVITGVGAMNMAIHSTHFLSSRFPGGEDIFCNIGVAGSRKKSFAKGELYLIHKIHAKESGRDFYPELLYRQNFKEASLESFSKIVGKEEEVREDLVDMEGAAFFETMTFFVKKRQIFLWKCVSDFLEGEIVQPEALLKKHCESLALFFERHLQTKESGEQRKKKKRSSCKRFYGNIFFARKPCVFKGENCFTMQSCLRKM</sequence>
<dbReference type="AlphaFoldDB" id="A0A0B4EN30"/>
<organism evidence="1 2">
    <name type="scientific">Fusobacterium necrophorum subsp. funduliforme B35</name>
    <dbReference type="NCBI Taxonomy" id="1226633"/>
    <lineage>
        <taxon>Bacteria</taxon>
        <taxon>Fusobacteriati</taxon>
        <taxon>Fusobacteriota</taxon>
        <taxon>Fusobacteriia</taxon>
        <taxon>Fusobacteriales</taxon>
        <taxon>Fusobacteriaceae</taxon>
        <taxon>Fusobacterium</taxon>
    </lineage>
</organism>
<evidence type="ECO:0000313" key="1">
    <source>
        <dbReference type="EMBL" id="KID48285.1"/>
    </source>
</evidence>
<evidence type="ECO:0008006" key="3">
    <source>
        <dbReference type="Google" id="ProtNLM"/>
    </source>
</evidence>
<dbReference type="GO" id="GO:0051539">
    <property type="term" value="F:4 iron, 4 sulfur cluster binding"/>
    <property type="evidence" value="ECO:0007669"/>
    <property type="project" value="TreeGrafter"/>
</dbReference>
<dbReference type="GO" id="GO:0042601">
    <property type="term" value="C:endospore-forming forespore"/>
    <property type="evidence" value="ECO:0007669"/>
    <property type="project" value="TreeGrafter"/>
</dbReference>
<evidence type="ECO:0000313" key="2">
    <source>
        <dbReference type="Proteomes" id="UP000031184"/>
    </source>
</evidence>
<reference evidence="1 2" key="1">
    <citation type="submission" date="2013-08" db="EMBL/GenBank/DDBJ databases">
        <title>An opportunistic ruminal bacterium that causes liver abscesses in cattle.</title>
        <authorList>
            <person name="Benahmed F.H."/>
            <person name="Rasmussen M."/>
            <person name="Harbottle H."/>
            <person name="Soppet D."/>
            <person name="Nagaraja T.G."/>
            <person name="Davidson M."/>
        </authorList>
    </citation>
    <scope>NUCLEOTIDE SEQUENCE [LARGE SCALE GENOMIC DNA]</scope>
    <source>
        <strain evidence="1 2">B35</strain>
    </source>
</reference>
<dbReference type="PANTHER" id="PTHR37822">
    <property type="entry name" value="SPORE PHOTOPRODUCT LYASE-RELATED"/>
    <property type="match status" value="1"/>
</dbReference>
<dbReference type="SUPFAM" id="SSF53167">
    <property type="entry name" value="Purine and uridine phosphorylases"/>
    <property type="match status" value="1"/>
</dbReference>
<accession>A0A0B4EN30</accession>
<dbReference type="GO" id="GO:0003913">
    <property type="term" value="F:DNA photolyase activity"/>
    <property type="evidence" value="ECO:0007669"/>
    <property type="project" value="TreeGrafter"/>
</dbReference>
<dbReference type="Gene3D" id="3.40.50.1580">
    <property type="entry name" value="Nucleoside phosphorylase domain"/>
    <property type="match status" value="1"/>
</dbReference>
<gene>
    <name evidence="1" type="ORF">C095_11265</name>
</gene>
<dbReference type="InterPro" id="IPR049539">
    <property type="entry name" value="SPL"/>
</dbReference>
<proteinExistence type="predicted"/>
<dbReference type="EMBL" id="AUZI01000027">
    <property type="protein sequence ID" value="KID48285.1"/>
    <property type="molecule type" value="Genomic_DNA"/>
</dbReference>